<dbReference type="AlphaFoldDB" id="A0A6I3IQU4"/>
<keyword evidence="1" id="KW-0238">DNA-binding</keyword>
<feature type="region of interest" description="Disordered" evidence="2">
    <location>
        <begin position="129"/>
        <end position="168"/>
    </location>
</feature>
<dbReference type="InterPro" id="IPR001387">
    <property type="entry name" value="Cro/C1-type_HTH"/>
</dbReference>
<dbReference type="RefSeq" id="WP_154592353.1">
    <property type="nucleotide sequence ID" value="NZ_WLVL01000016.1"/>
</dbReference>
<dbReference type="PANTHER" id="PTHR46797:SF1">
    <property type="entry name" value="METHYLPHOSPHONATE SYNTHASE"/>
    <property type="match status" value="1"/>
</dbReference>
<dbReference type="Proteomes" id="UP000431092">
    <property type="component" value="Unassembled WGS sequence"/>
</dbReference>
<evidence type="ECO:0000259" key="3">
    <source>
        <dbReference type="PROSITE" id="PS50943"/>
    </source>
</evidence>
<evidence type="ECO:0000256" key="2">
    <source>
        <dbReference type="SAM" id="MobiDB-lite"/>
    </source>
</evidence>
<feature type="compositionally biased region" description="Basic residues" evidence="2">
    <location>
        <begin position="159"/>
        <end position="168"/>
    </location>
</feature>
<comment type="caution">
    <text evidence="4">The sequence shown here is derived from an EMBL/GenBank/DDBJ whole genome shotgun (WGS) entry which is preliminary data.</text>
</comment>
<dbReference type="PANTHER" id="PTHR46797">
    <property type="entry name" value="HTH-TYPE TRANSCRIPTIONAL REGULATOR"/>
    <property type="match status" value="1"/>
</dbReference>
<dbReference type="Gene3D" id="1.10.260.40">
    <property type="entry name" value="lambda repressor-like DNA-binding domains"/>
    <property type="match status" value="1"/>
</dbReference>
<dbReference type="InterPro" id="IPR050807">
    <property type="entry name" value="TransReg_Diox_bact_type"/>
</dbReference>
<dbReference type="PROSITE" id="PS50943">
    <property type="entry name" value="HTH_CROC1"/>
    <property type="match status" value="1"/>
</dbReference>
<dbReference type="Pfam" id="PF13560">
    <property type="entry name" value="HTH_31"/>
    <property type="match status" value="1"/>
</dbReference>
<feature type="domain" description="HTH cro/C1-type" evidence="3">
    <location>
        <begin position="18"/>
        <end position="72"/>
    </location>
</feature>
<feature type="compositionally biased region" description="Low complexity" evidence="2">
    <location>
        <begin position="146"/>
        <end position="158"/>
    </location>
</feature>
<evidence type="ECO:0000313" key="4">
    <source>
        <dbReference type="EMBL" id="MTB71019.1"/>
    </source>
</evidence>
<organism evidence="4 5">
    <name type="scientific">Arsenicicoccus cauae</name>
    <dbReference type="NCBI Taxonomy" id="2663847"/>
    <lineage>
        <taxon>Bacteria</taxon>
        <taxon>Bacillati</taxon>
        <taxon>Actinomycetota</taxon>
        <taxon>Actinomycetes</taxon>
        <taxon>Micrococcales</taxon>
        <taxon>Intrasporangiaceae</taxon>
        <taxon>Arsenicicoccus</taxon>
    </lineage>
</organism>
<sequence>MARLPVSRIHVTDLGAYLREQREAAQLSLRQLSELAGVSNPYLSQIERGLRHPSAEILNALAKGLQISAESLYVRAGFLDGGAAAEDDGPATGRRPGTPSVVEAITADPSLSARQRRTLVDLYRQLAEASGEAGPGGVDDADADAADQPSATPPARAHATTRRTRSTR</sequence>
<dbReference type="InterPro" id="IPR010982">
    <property type="entry name" value="Lambda_DNA-bd_dom_sf"/>
</dbReference>
<dbReference type="GO" id="GO:0003700">
    <property type="term" value="F:DNA-binding transcription factor activity"/>
    <property type="evidence" value="ECO:0007669"/>
    <property type="project" value="TreeGrafter"/>
</dbReference>
<protein>
    <submittedName>
        <fullName evidence="4">Helix-turn-helix domain-containing protein</fullName>
    </submittedName>
</protein>
<accession>A0A6I3IQU4</accession>
<dbReference type="SMART" id="SM00530">
    <property type="entry name" value="HTH_XRE"/>
    <property type="match status" value="1"/>
</dbReference>
<evidence type="ECO:0000256" key="1">
    <source>
        <dbReference type="ARBA" id="ARBA00023125"/>
    </source>
</evidence>
<reference evidence="4 5" key="1">
    <citation type="submission" date="2019-11" db="EMBL/GenBank/DDBJ databases">
        <title>Whole genome sequencing identifies a novel species of the genus Arsenicicoccus isolated from human blood.</title>
        <authorList>
            <person name="Jeong J.H."/>
            <person name="Kweon O.J."/>
            <person name="Kim H.R."/>
            <person name="Kim T.-H."/>
            <person name="Ha S.-M."/>
            <person name="Lee M.-K."/>
        </authorList>
    </citation>
    <scope>NUCLEOTIDE SEQUENCE [LARGE SCALE GENOMIC DNA]</scope>
    <source>
        <strain evidence="4 5">MKL-02</strain>
    </source>
</reference>
<proteinExistence type="predicted"/>
<dbReference type="EMBL" id="WLVL01000016">
    <property type="protein sequence ID" value="MTB71019.1"/>
    <property type="molecule type" value="Genomic_DNA"/>
</dbReference>
<name>A0A6I3IQU4_9MICO</name>
<dbReference type="CDD" id="cd00093">
    <property type="entry name" value="HTH_XRE"/>
    <property type="match status" value="1"/>
</dbReference>
<dbReference type="GO" id="GO:0005829">
    <property type="term" value="C:cytosol"/>
    <property type="evidence" value="ECO:0007669"/>
    <property type="project" value="TreeGrafter"/>
</dbReference>
<dbReference type="GO" id="GO:0003677">
    <property type="term" value="F:DNA binding"/>
    <property type="evidence" value="ECO:0007669"/>
    <property type="project" value="UniProtKB-KW"/>
</dbReference>
<keyword evidence="5" id="KW-1185">Reference proteome</keyword>
<dbReference type="SUPFAM" id="SSF47413">
    <property type="entry name" value="lambda repressor-like DNA-binding domains"/>
    <property type="match status" value="1"/>
</dbReference>
<evidence type="ECO:0000313" key="5">
    <source>
        <dbReference type="Proteomes" id="UP000431092"/>
    </source>
</evidence>
<gene>
    <name evidence="4" type="ORF">GGG17_03330</name>
</gene>